<name>A0AAN8WNV7_HALRR</name>
<dbReference type="AlphaFoldDB" id="A0AAN8WNV7"/>
<evidence type="ECO:0000313" key="3">
    <source>
        <dbReference type="Proteomes" id="UP001381693"/>
    </source>
</evidence>
<feature type="compositionally biased region" description="Low complexity" evidence="1">
    <location>
        <begin position="93"/>
        <end position="112"/>
    </location>
</feature>
<proteinExistence type="predicted"/>
<dbReference type="Proteomes" id="UP001381693">
    <property type="component" value="Unassembled WGS sequence"/>
</dbReference>
<sequence>MRTSSIRSEDEIKTTRAISTSLETSSALYETKSWNGSESSLAKMPLLAANARNTSLISDAIDNDSIPTTPFSIESIYKQLLALSDMRNTSQFSASSKSTTAGASETSTEYSS</sequence>
<gene>
    <name evidence="2" type="ORF">SK128_024242</name>
</gene>
<reference evidence="2 3" key="1">
    <citation type="submission" date="2023-11" db="EMBL/GenBank/DDBJ databases">
        <title>Halocaridina rubra genome assembly.</title>
        <authorList>
            <person name="Smith C."/>
        </authorList>
    </citation>
    <scope>NUCLEOTIDE SEQUENCE [LARGE SCALE GENOMIC DNA]</scope>
    <source>
        <strain evidence="2">EP-1</strain>
        <tissue evidence="2">Whole</tissue>
    </source>
</reference>
<keyword evidence="3" id="KW-1185">Reference proteome</keyword>
<comment type="caution">
    <text evidence="2">The sequence shown here is derived from an EMBL/GenBank/DDBJ whole genome shotgun (WGS) entry which is preliminary data.</text>
</comment>
<accession>A0AAN8WNV7</accession>
<feature type="region of interest" description="Disordered" evidence="1">
    <location>
        <begin position="91"/>
        <end position="112"/>
    </location>
</feature>
<organism evidence="2 3">
    <name type="scientific">Halocaridina rubra</name>
    <name type="common">Hawaiian red shrimp</name>
    <dbReference type="NCBI Taxonomy" id="373956"/>
    <lineage>
        <taxon>Eukaryota</taxon>
        <taxon>Metazoa</taxon>
        <taxon>Ecdysozoa</taxon>
        <taxon>Arthropoda</taxon>
        <taxon>Crustacea</taxon>
        <taxon>Multicrustacea</taxon>
        <taxon>Malacostraca</taxon>
        <taxon>Eumalacostraca</taxon>
        <taxon>Eucarida</taxon>
        <taxon>Decapoda</taxon>
        <taxon>Pleocyemata</taxon>
        <taxon>Caridea</taxon>
        <taxon>Atyoidea</taxon>
        <taxon>Atyidae</taxon>
        <taxon>Halocaridina</taxon>
    </lineage>
</organism>
<protein>
    <submittedName>
        <fullName evidence="2">Uncharacterized protein</fullName>
    </submittedName>
</protein>
<evidence type="ECO:0000256" key="1">
    <source>
        <dbReference type="SAM" id="MobiDB-lite"/>
    </source>
</evidence>
<evidence type="ECO:0000313" key="2">
    <source>
        <dbReference type="EMBL" id="KAK7067406.1"/>
    </source>
</evidence>
<dbReference type="EMBL" id="JAXCGZ010018449">
    <property type="protein sequence ID" value="KAK7067406.1"/>
    <property type="molecule type" value="Genomic_DNA"/>
</dbReference>